<proteinExistence type="inferred from homology"/>
<name>A0AA45WIK2_9BACL</name>
<evidence type="ECO:0000256" key="4">
    <source>
        <dbReference type="ARBA" id="ARBA00024207"/>
    </source>
</evidence>
<organism evidence="5 6">
    <name type="scientific">Laceyella tengchongensis</name>
    <dbReference type="NCBI Taxonomy" id="574699"/>
    <lineage>
        <taxon>Bacteria</taxon>
        <taxon>Bacillati</taxon>
        <taxon>Bacillota</taxon>
        <taxon>Bacilli</taxon>
        <taxon>Bacillales</taxon>
        <taxon>Thermoactinomycetaceae</taxon>
        <taxon>Laceyella</taxon>
    </lineage>
</organism>
<dbReference type="GO" id="GO:0004540">
    <property type="term" value="F:RNA nuclease activity"/>
    <property type="evidence" value="ECO:0007669"/>
    <property type="project" value="InterPro"/>
</dbReference>
<protein>
    <submittedName>
        <fullName evidence="5">Uncharacterized conserved protein YutE, UPF0331/DUF86 family</fullName>
    </submittedName>
</protein>
<dbReference type="InterPro" id="IPR008201">
    <property type="entry name" value="HepT-like"/>
</dbReference>
<evidence type="ECO:0000313" key="6">
    <source>
        <dbReference type="Proteomes" id="UP001157946"/>
    </source>
</evidence>
<dbReference type="GO" id="GO:0016787">
    <property type="term" value="F:hydrolase activity"/>
    <property type="evidence" value="ECO:0007669"/>
    <property type="project" value="UniProtKB-KW"/>
</dbReference>
<comment type="similarity">
    <text evidence="4">Belongs to the HepT RNase toxin family.</text>
</comment>
<dbReference type="Gene3D" id="1.20.120.580">
    <property type="entry name" value="bsu32300-like"/>
    <property type="match status" value="1"/>
</dbReference>
<dbReference type="Pfam" id="PF01934">
    <property type="entry name" value="HepT-like"/>
    <property type="match status" value="1"/>
</dbReference>
<reference evidence="5" key="1">
    <citation type="submission" date="2017-05" db="EMBL/GenBank/DDBJ databases">
        <authorList>
            <person name="Varghese N."/>
            <person name="Submissions S."/>
        </authorList>
    </citation>
    <scope>NUCLEOTIDE SEQUENCE</scope>
    <source>
        <strain evidence="5">DSM 45262</strain>
    </source>
</reference>
<keyword evidence="2" id="KW-0540">Nuclease</keyword>
<comment type="caution">
    <text evidence="5">The sequence shown here is derived from an EMBL/GenBank/DDBJ whole genome shotgun (WGS) entry which is preliminary data.</text>
</comment>
<dbReference type="InterPro" id="IPR037038">
    <property type="entry name" value="HepT-like_sf"/>
</dbReference>
<dbReference type="GO" id="GO:0110001">
    <property type="term" value="C:toxin-antitoxin complex"/>
    <property type="evidence" value="ECO:0007669"/>
    <property type="project" value="InterPro"/>
</dbReference>
<dbReference type="RefSeq" id="WP_022737787.1">
    <property type="nucleotide sequence ID" value="NZ_FXTU01000001.1"/>
</dbReference>
<dbReference type="Proteomes" id="UP001157946">
    <property type="component" value="Unassembled WGS sequence"/>
</dbReference>
<accession>A0AA45WIK2</accession>
<dbReference type="InterPro" id="IPR052379">
    <property type="entry name" value="Type_VII_TA_RNase"/>
</dbReference>
<evidence type="ECO:0000313" key="5">
    <source>
        <dbReference type="EMBL" id="SMP00630.1"/>
    </source>
</evidence>
<gene>
    <name evidence="5" type="ORF">SAMN06265361_101135</name>
</gene>
<evidence type="ECO:0000256" key="3">
    <source>
        <dbReference type="ARBA" id="ARBA00022801"/>
    </source>
</evidence>
<dbReference type="PANTHER" id="PTHR33397">
    <property type="entry name" value="UPF0331 PROTEIN YUTE"/>
    <property type="match status" value="1"/>
</dbReference>
<evidence type="ECO:0000256" key="1">
    <source>
        <dbReference type="ARBA" id="ARBA00022649"/>
    </source>
</evidence>
<keyword evidence="3" id="KW-0378">Hydrolase</keyword>
<keyword evidence="6" id="KW-1185">Reference proteome</keyword>
<dbReference type="EMBL" id="FXTU01000001">
    <property type="protein sequence ID" value="SMP00630.1"/>
    <property type="molecule type" value="Genomic_DNA"/>
</dbReference>
<dbReference type="PANTHER" id="PTHR33397:SF5">
    <property type="entry name" value="RNASE YUTE-RELATED"/>
    <property type="match status" value="1"/>
</dbReference>
<sequence length="144" mass="16609">MVYDVNVKQIKNQLNYLAQCQEVLRRIHPESTGLTEKFAVERALHLAVECMIDIGSVMIDGFIMRDPGGYLDIVDILLDETVISTNVANKLKNHVQLRERLVRYYDKVTWTEVRPVLEDVDWYTSFSAQVESYLKRELGADCLA</sequence>
<keyword evidence="1" id="KW-1277">Toxin-antitoxin system</keyword>
<dbReference type="AlphaFoldDB" id="A0AA45WIK2"/>
<evidence type="ECO:0000256" key="2">
    <source>
        <dbReference type="ARBA" id="ARBA00022722"/>
    </source>
</evidence>